<evidence type="ECO:0000256" key="5">
    <source>
        <dbReference type="ARBA" id="ARBA00022485"/>
    </source>
</evidence>
<organism evidence="15 16">
    <name type="scientific">Plebeiibacterium marinum</name>
    <dbReference type="NCBI Taxonomy" id="2992111"/>
    <lineage>
        <taxon>Bacteria</taxon>
        <taxon>Pseudomonadati</taxon>
        <taxon>Bacteroidota</taxon>
        <taxon>Bacteroidia</taxon>
        <taxon>Marinilabiliales</taxon>
        <taxon>Marinilabiliaceae</taxon>
        <taxon>Plebeiibacterium</taxon>
    </lineage>
</organism>
<feature type="binding site" evidence="14">
    <location>
        <position position="103"/>
    </location>
    <ligand>
        <name>[4Fe-4S] cluster</name>
        <dbReference type="ChEBI" id="CHEBI:49883"/>
    </ligand>
</feature>
<keyword evidence="9 14" id="KW-0479">Metal-binding</keyword>
<dbReference type="GO" id="GO:0051539">
    <property type="term" value="F:4 iron, 4 sulfur cluster binding"/>
    <property type="evidence" value="ECO:0007669"/>
    <property type="project" value="UniProtKB-KW"/>
</dbReference>
<comment type="catalytic activity">
    <reaction evidence="12">
        <text>iminosuccinate + dihydroxyacetone phosphate = quinolinate + phosphate + 2 H2O + H(+)</text>
        <dbReference type="Rhea" id="RHEA:25888"/>
        <dbReference type="ChEBI" id="CHEBI:15377"/>
        <dbReference type="ChEBI" id="CHEBI:15378"/>
        <dbReference type="ChEBI" id="CHEBI:29959"/>
        <dbReference type="ChEBI" id="CHEBI:43474"/>
        <dbReference type="ChEBI" id="CHEBI:57642"/>
        <dbReference type="ChEBI" id="CHEBI:77875"/>
        <dbReference type="EC" id="2.5.1.72"/>
    </reaction>
    <physiologicalReaction direction="left-to-right" evidence="12">
        <dbReference type="Rhea" id="RHEA:25889"/>
    </physiologicalReaction>
</comment>
<name>A0AAE3SKX7_9BACT</name>
<gene>
    <name evidence="14 15" type="primary">nadA</name>
    <name evidence="15" type="ORF">OM074_15255</name>
</gene>
<evidence type="ECO:0000256" key="7">
    <source>
        <dbReference type="ARBA" id="ARBA00022642"/>
    </source>
</evidence>
<evidence type="ECO:0000256" key="14">
    <source>
        <dbReference type="HAMAP-Rule" id="MF_00568"/>
    </source>
</evidence>
<keyword evidence="6 14" id="KW-0963">Cytoplasm</keyword>
<feature type="binding site" evidence="14">
    <location>
        <position position="232"/>
    </location>
    <ligand>
        <name>iminosuccinate</name>
        <dbReference type="ChEBI" id="CHEBI:77875"/>
    </ligand>
</feature>
<dbReference type="EMBL" id="JAPDPI010000035">
    <property type="protein sequence ID" value="MCW3806993.1"/>
    <property type="molecule type" value="Genomic_DNA"/>
</dbReference>
<evidence type="ECO:0000256" key="9">
    <source>
        <dbReference type="ARBA" id="ARBA00022723"/>
    </source>
</evidence>
<protein>
    <recommendedName>
        <fullName evidence="13 14">Quinolinate synthase</fullName>
        <ecNumber evidence="4 14">2.5.1.72</ecNumber>
    </recommendedName>
</protein>
<dbReference type="Gene3D" id="3.40.50.10800">
    <property type="entry name" value="NadA-like"/>
    <property type="match status" value="3"/>
</dbReference>
<evidence type="ECO:0000256" key="4">
    <source>
        <dbReference type="ARBA" id="ARBA00012669"/>
    </source>
</evidence>
<evidence type="ECO:0000313" key="16">
    <source>
        <dbReference type="Proteomes" id="UP001207408"/>
    </source>
</evidence>
<dbReference type="InterPro" id="IPR023066">
    <property type="entry name" value="Quinolinate_synth_type2"/>
</dbReference>
<dbReference type="RefSeq" id="WP_301200968.1">
    <property type="nucleotide sequence ID" value="NZ_JAPDPI010000035.1"/>
</dbReference>
<comment type="subcellular location">
    <subcellularLocation>
        <location evidence="2 14">Cytoplasm</location>
    </subcellularLocation>
</comment>
<evidence type="ECO:0000313" key="15">
    <source>
        <dbReference type="EMBL" id="MCW3806993.1"/>
    </source>
</evidence>
<dbReference type="InterPro" id="IPR036094">
    <property type="entry name" value="NadA_sf"/>
</dbReference>
<feature type="binding site" evidence="14">
    <location>
        <position position="58"/>
    </location>
    <ligand>
        <name>iminosuccinate</name>
        <dbReference type="ChEBI" id="CHEBI:77875"/>
    </ligand>
</feature>
<dbReference type="GO" id="GO:0005829">
    <property type="term" value="C:cytosol"/>
    <property type="evidence" value="ECO:0007669"/>
    <property type="project" value="TreeGrafter"/>
</dbReference>
<feature type="binding site" evidence="14">
    <location>
        <position position="146"/>
    </location>
    <ligand>
        <name>iminosuccinate</name>
        <dbReference type="ChEBI" id="CHEBI:77875"/>
    </ligand>
</feature>
<keyword evidence="5 14" id="KW-0004">4Fe-4S</keyword>
<evidence type="ECO:0000256" key="10">
    <source>
        <dbReference type="ARBA" id="ARBA00023004"/>
    </source>
</evidence>
<feature type="binding site" evidence="14">
    <location>
        <begin position="215"/>
        <end position="217"/>
    </location>
    <ligand>
        <name>iminosuccinate</name>
        <dbReference type="ChEBI" id="CHEBI:77875"/>
    </ligand>
</feature>
<evidence type="ECO:0000256" key="3">
    <source>
        <dbReference type="ARBA" id="ARBA00005065"/>
    </source>
</evidence>
<accession>A0AAE3SKX7</accession>
<sequence>MEVKESWIKNGFVNEPCDKIENIREEFLKLKKEKNAVLMAHFYQEDDIQDIADFVGDSLALAQYASKTDADIIIVAGVHFMGETAKILSPEKTVLIPDLNAGCSLADSCPPDEFEEFIKNYPEHKVITYVNTSAKIKALSDVVVTSTNAKAIVDSFDKEEKLIFGPDRNLGNYINGITGREMVLWNGACHVHEKFSLEKILDLKKEHPDAKLLAHPECKKPLLMVADHVGSTAALLKYSFTDNANKFIVATESGILHQMRIKSPNKTFIPAPPNDSTCACNDCNFMRLNTMEKLYNALRYSWPSVEVEESIRVKAVKPIERMLDISERLGL</sequence>
<evidence type="ECO:0000256" key="11">
    <source>
        <dbReference type="ARBA" id="ARBA00023014"/>
    </source>
</evidence>
<keyword evidence="10 14" id="KW-0408">Iron</keyword>
<dbReference type="GO" id="GO:0008987">
    <property type="term" value="F:quinolinate synthetase A activity"/>
    <property type="evidence" value="ECO:0007669"/>
    <property type="project" value="UniProtKB-UniRule"/>
</dbReference>
<keyword evidence="8 14" id="KW-0808">Transferase</keyword>
<dbReference type="InterPro" id="IPR003473">
    <property type="entry name" value="NadA"/>
</dbReference>
<dbReference type="PANTHER" id="PTHR30573:SF0">
    <property type="entry name" value="QUINOLINATE SYNTHASE, CHLOROPLASTIC"/>
    <property type="match status" value="1"/>
</dbReference>
<evidence type="ECO:0000256" key="12">
    <source>
        <dbReference type="ARBA" id="ARBA00050125"/>
    </source>
</evidence>
<feature type="binding site" evidence="14">
    <location>
        <position position="189"/>
    </location>
    <ligand>
        <name>[4Fe-4S] cluster</name>
        <dbReference type="ChEBI" id="CHEBI:49883"/>
    </ligand>
</feature>
<evidence type="ECO:0000256" key="2">
    <source>
        <dbReference type="ARBA" id="ARBA00004496"/>
    </source>
</evidence>
<comment type="pathway">
    <text evidence="3 14">Cofactor biosynthesis; NAD(+) biosynthesis; quinolinate from iminoaspartate: step 1/1.</text>
</comment>
<dbReference type="AlphaFoldDB" id="A0AAE3SKX7"/>
<evidence type="ECO:0000256" key="8">
    <source>
        <dbReference type="ARBA" id="ARBA00022679"/>
    </source>
</evidence>
<comment type="similarity">
    <text evidence="14">Belongs to the quinolinate synthase family. Type 2 subfamily.</text>
</comment>
<dbReference type="HAMAP" id="MF_00568">
    <property type="entry name" value="NadA_type2"/>
    <property type="match status" value="1"/>
</dbReference>
<comment type="cofactor">
    <cofactor evidence="14">
        <name>[4Fe-4S] cluster</name>
        <dbReference type="ChEBI" id="CHEBI:49883"/>
    </cofactor>
    <text evidence="14">Binds 1 [4Fe-4S] cluster per subunit.</text>
</comment>
<reference evidence="15" key="1">
    <citation type="submission" date="2022-10" db="EMBL/GenBank/DDBJ databases">
        <authorList>
            <person name="Yu W.X."/>
        </authorList>
    </citation>
    <scope>NUCLEOTIDE SEQUENCE</scope>
    <source>
        <strain evidence="15">D04</strain>
    </source>
</reference>
<dbReference type="EC" id="2.5.1.72" evidence="4 14"/>
<dbReference type="Proteomes" id="UP001207408">
    <property type="component" value="Unassembled WGS sequence"/>
</dbReference>
<dbReference type="GO" id="GO:0046872">
    <property type="term" value="F:metal ion binding"/>
    <property type="evidence" value="ECO:0007669"/>
    <property type="project" value="UniProtKB-KW"/>
</dbReference>
<keyword evidence="7 14" id="KW-0662">Pyridine nucleotide biosynthesis</keyword>
<evidence type="ECO:0000256" key="1">
    <source>
        <dbReference type="ARBA" id="ARBA00003791"/>
    </source>
</evidence>
<dbReference type="PANTHER" id="PTHR30573">
    <property type="entry name" value="QUINOLINATE SYNTHETASE A"/>
    <property type="match status" value="1"/>
</dbReference>
<evidence type="ECO:0000256" key="13">
    <source>
        <dbReference type="ARBA" id="ARBA00073059"/>
    </source>
</evidence>
<proteinExistence type="inferred from homology"/>
<feature type="binding site" evidence="14">
    <location>
        <position position="41"/>
    </location>
    <ligand>
        <name>iminosuccinate</name>
        <dbReference type="ChEBI" id="CHEBI:77875"/>
    </ligand>
</feature>
<dbReference type="NCBIfam" id="TIGR00550">
    <property type="entry name" value="nadA"/>
    <property type="match status" value="1"/>
</dbReference>
<evidence type="ECO:0000256" key="6">
    <source>
        <dbReference type="ARBA" id="ARBA00022490"/>
    </source>
</evidence>
<dbReference type="NCBIfam" id="NF006878">
    <property type="entry name" value="PRK09375.1-2"/>
    <property type="match status" value="1"/>
</dbReference>
<dbReference type="FunFam" id="3.40.50.10800:FF:000003">
    <property type="entry name" value="Quinolinate synthase A"/>
    <property type="match status" value="1"/>
</dbReference>
<keyword evidence="11 14" id="KW-0411">Iron-sulfur</keyword>
<dbReference type="FunFam" id="3.40.50.10800:FF:000001">
    <property type="entry name" value="Quinolinate synthase A"/>
    <property type="match status" value="1"/>
</dbReference>
<comment type="function">
    <text evidence="1 14">Catalyzes the condensation of iminoaspartate with dihydroxyacetone phosphate to form quinolinate.</text>
</comment>
<feature type="binding site" evidence="14">
    <location>
        <position position="283"/>
    </location>
    <ligand>
        <name>[4Fe-4S] cluster</name>
        <dbReference type="ChEBI" id="CHEBI:49883"/>
    </ligand>
</feature>
<dbReference type="GO" id="GO:0034628">
    <property type="term" value="P:'de novo' NAD+ biosynthetic process from L-aspartate"/>
    <property type="evidence" value="ECO:0007669"/>
    <property type="project" value="TreeGrafter"/>
</dbReference>
<dbReference type="SUPFAM" id="SSF142754">
    <property type="entry name" value="NadA-like"/>
    <property type="match status" value="1"/>
</dbReference>
<keyword evidence="16" id="KW-1185">Reference proteome</keyword>
<feature type="binding site" evidence="14">
    <location>
        <begin position="129"/>
        <end position="131"/>
    </location>
    <ligand>
        <name>iminosuccinate</name>
        <dbReference type="ChEBI" id="CHEBI:77875"/>
    </ligand>
</feature>
<dbReference type="Pfam" id="PF02445">
    <property type="entry name" value="NadA"/>
    <property type="match status" value="1"/>
</dbReference>
<comment type="caution">
    <text evidence="15">The sequence shown here is derived from an EMBL/GenBank/DDBJ whole genome shotgun (WGS) entry which is preliminary data.</text>
</comment>